<dbReference type="SUPFAM" id="SSF52540">
    <property type="entry name" value="P-loop containing nucleoside triphosphate hydrolases"/>
    <property type="match status" value="1"/>
</dbReference>
<dbReference type="InterPro" id="IPR027417">
    <property type="entry name" value="P-loop_NTPase"/>
</dbReference>
<dbReference type="AlphaFoldDB" id="A0A511MZ27"/>
<dbReference type="GO" id="GO:0046403">
    <property type="term" value="F:polynucleotide 3'-phosphatase activity"/>
    <property type="evidence" value="ECO:0007669"/>
    <property type="project" value="TreeGrafter"/>
</dbReference>
<dbReference type="PANTHER" id="PTHR12083:SF9">
    <property type="entry name" value="BIFUNCTIONAL POLYNUCLEOTIDE PHOSPHATASE_KINASE"/>
    <property type="match status" value="1"/>
</dbReference>
<dbReference type="Proteomes" id="UP000321306">
    <property type="component" value="Unassembled WGS sequence"/>
</dbReference>
<name>A0A511MZ27_DEIC1</name>
<evidence type="ECO:0000313" key="2">
    <source>
        <dbReference type="Proteomes" id="UP000321306"/>
    </source>
</evidence>
<dbReference type="GO" id="GO:0003690">
    <property type="term" value="F:double-stranded DNA binding"/>
    <property type="evidence" value="ECO:0007669"/>
    <property type="project" value="TreeGrafter"/>
</dbReference>
<keyword evidence="2" id="KW-1185">Reference proteome</keyword>
<dbReference type="PANTHER" id="PTHR12083">
    <property type="entry name" value="BIFUNCTIONAL POLYNUCLEOTIDE PHOSPHATASE/KINASE"/>
    <property type="match status" value="1"/>
</dbReference>
<dbReference type="EMBL" id="BJXB01000005">
    <property type="protein sequence ID" value="GEM45844.1"/>
    <property type="molecule type" value="Genomic_DNA"/>
</dbReference>
<sequence>MLIGLQASGKTSFYQQRFAATHLHLSKDLWKHNRQFKQQKQLREALEKGQSVVIDNTNPTVQDRAGILQQARNAGASTTGYYFQSKLETCLERNRKRERVVPEVGVRATSSKLQLPSLQEGFDRLFYVQLQAGTFIVSPWEKP</sequence>
<dbReference type="Pfam" id="PF13671">
    <property type="entry name" value="AAA_33"/>
    <property type="match status" value="1"/>
</dbReference>
<evidence type="ECO:0008006" key="3">
    <source>
        <dbReference type="Google" id="ProtNLM"/>
    </source>
</evidence>
<proteinExistence type="predicted"/>
<dbReference type="Gene3D" id="3.40.50.300">
    <property type="entry name" value="P-loop containing nucleotide triphosphate hydrolases"/>
    <property type="match status" value="1"/>
</dbReference>
<gene>
    <name evidence="1" type="ORF">DC3_14790</name>
</gene>
<organism evidence="1 2">
    <name type="scientific">Deinococcus cellulosilyticus (strain DSM 18568 / NBRC 106333 / KACC 11606 / 5516J-15)</name>
    <dbReference type="NCBI Taxonomy" id="1223518"/>
    <lineage>
        <taxon>Bacteria</taxon>
        <taxon>Thermotogati</taxon>
        <taxon>Deinococcota</taxon>
        <taxon>Deinococci</taxon>
        <taxon>Deinococcales</taxon>
        <taxon>Deinococcaceae</taxon>
        <taxon>Deinococcus</taxon>
    </lineage>
</organism>
<dbReference type="GO" id="GO:0046404">
    <property type="term" value="F:ATP-dependent polydeoxyribonucleotide 5'-hydroxyl-kinase activity"/>
    <property type="evidence" value="ECO:0007669"/>
    <property type="project" value="TreeGrafter"/>
</dbReference>
<evidence type="ECO:0000313" key="1">
    <source>
        <dbReference type="EMBL" id="GEM45844.1"/>
    </source>
</evidence>
<reference evidence="1 2" key="1">
    <citation type="submission" date="2019-07" db="EMBL/GenBank/DDBJ databases">
        <title>Whole genome shotgun sequence of Deinococcus cellulosilyticus NBRC 106333.</title>
        <authorList>
            <person name="Hosoyama A."/>
            <person name="Uohara A."/>
            <person name="Ohji S."/>
            <person name="Ichikawa N."/>
        </authorList>
    </citation>
    <scope>NUCLEOTIDE SEQUENCE [LARGE SCALE GENOMIC DNA]</scope>
    <source>
        <strain evidence="1 2">NBRC 106333</strain>
    </source>
</reference>
<comment type="caution">
    <text evidence="1">The sequence shown here is derived from an EMBL/GenBank/DDBJ whole genome shotgun (WGS) entry which is preliminary data.</text>
</comment>
<protein>
    <recommendedName>
        <fullName evidence="3">Kinase</fullName>
    </recommendedName>
</protein>
<dbReference type="GO" id="GO:0006281">
    <property type="term" value="P:DNA repair"/>
    <property type="evidence" value="ECO:0007669"/>
    <property type="project" value="TreeGrafter"/>
</dbReference>
<accession>A0A511MZ27</accession>